<proteinExistence type="predicted"/>
<evidence type="ECO:0000313" key="9">
    <source>
        <dbReference type="Proteomes" id="UP001634394"/>
    </source>
</evidence>
<dbReference type="SMART" id="SM00353">
    <property type="entry name" value="HLH"/>
    <property type="match status" value="1"/>
</dbReference>
<protein>
    <submittedName>
        <fullName evidence="8">Uncharacterized protein</fullName>
    </submittedName>
</protein>
<dbReference type="Proteomes" id="UP001634394">
    <property type="component" value="Unassembled WGS sequence"/>
</dbReference>
<dbReference type="SUPFAM" id="SSF158457">
    <property type="entry name" value="Orange domain-like"/>
    <property type="match status" value="1"/>
</dbReference>
<feature type="region of interest" description="Disordered" evidence="5">
    <location>
        <begin position="327"/>
        <end position="383"/>
    </location>
</feature>
<dbReference type="GO" id="GO:0005634">
    <property type="term" value="C:nucleus"/>
    <property type="evidence" value="ECO:0007669"/>
    <property type="project" value="UniProtKB-SubCell"/>
</dbReference>
<dbReference type="InterPro" id="IPR003650">
    <property type="entry name" value="Orange_dom"/>
</dbReference>
<evidence type="ECO:0000259" key="7">
    <source>
        <dbReference type="PROSITE" id="PS51054"/>
    </source>
</evidence>
<keyword evidence="9" id="KW-1185">Reference proteome</keyword>
<dbReference type="PANTHER" id="PTHR10985">
    <property type="entry name" value="BASIC HELIX-LOOP-HELIX TRANSCRIPTION FACTOR, HES-RELATED"/>
    <property type="match status" value="1"/>
</dbReference>
<dbReference type="PROSITE" id="PS50888">
    <property type="entry name" value="BHLH"/>
    <property type="match status" value="1"/>
</dbReference>
<feature type="region of interest" description="Disordered" evidence="5">
    <location>
        <begin position="286"/>
        <end position="313"/>
    </location>
</feature>
<comment type="subcellular location">
    <subcellularLocation>
        <location evidence="1">Nucleus</location>
    </subcellularLocation>
</comment>
<keyword evidence="4" id="KW-0539">Nucleus</keyword>
<feature type="domain" description="BHLH" evidence="6">
    <location>
        <begin position="50"/>
        <end position="105"/>
    </location>
</feature>
<dbReference type="InterPro" id="IPR036638">
    <property type="entry name" value="HLH_DNA-bd_sf"/>
</dbReference>
<evidence type="ECO:0000256" key="2">
    <source>
        <dbReference type="ARBA" id="ARBA00023015"/>
    </source>
</evidence>
<evidence type="ECO:0000256" key="1">
    <source>
        <dbReference type="ARBA" id="ARBA00004123"/>
    </source>
</evidence>
<accession>A0ABD3UW15</accession>
<dbReference type="InterPro" id="IPR050370">
    <property type="entry name" value="HES_HEY"/>
</dbReference>
<dbReference type="AlphaFoldDB" id="A0ABD3UW15"/>
<comment type="caution">
    <text evidence="8">The sequence shown here is derived from an EMBL/GenBank/DDBJ whole genome shotgun (WGS) entry which is preliminary data.</text>
</comment>
<feature type="compositionally biased region" description="Polar residues" evidence="5">
    <location>
        <begin position="293"/>
        <end position="313"/>
    </location>
</feature>
<reference evidence="8 9" key="1">
    <citation type="submission" date="2024-11" db="EMBL/GenBank/DDBJ databases">
        <title>Chromosome-level genome assembly of the freshwater bivalve Anodonta woodiana.</title>
        <authorList>
            <person name="Chen X."/>
        </authorList>
    </citation>
    <scope>NUCLEOTIDE SEQUENCE [LARGE SCALE GENOMIC DNA]</scope>
    <source>
        <strain evidence="8">MN2024</strain>
        <tissue evidence="8">Gills</tissue>
    </source>
</reference>
<sequence length="489" mass="54725">MVDFSMDLDGGRTPKRIKLEIVPAGDRPLNFSTTPDDVDFGLAKKQKTIRDPMSHRIIEKRRRDRMNNCLADLSKLIPPNFLKQGQGRIEKTEIIEMAIKHINNLAGLVKCQEANGNTLHAIFQERFYLGFKECQAEMIQYLVEVEGWDVNDQVYVRMMTHLEQASQRFYVAKDRTGEEISKEPLPMVHEDSKEVQHQFSTNIRTTASSNITAPIFIDERSSGSYMNRDSPSLQDRLGMESTVSQHISHDQHLRTLLVPSQGQTGSGSDGNECCFPLLESCISRNSEGDKSSELSSDYRLTSPGSGTSNCKEQQNVYKFKHNITKRFSQENHTQNLQSDSSSSSKKRNIHSGEKPKRSKFQRYRSCSPNSDSTRYPNSESSGTVGGTLCSDPFLHSSHSLPAFVLHPSGTHYMPLSIHPSFFRKSFNLGDSSTSQVFHPISIPVNFGGPLVTMRKMNIRSNNTSPSVHCDPSSDTASMESSDAGSQKAS</sequence>
<feature type="compositionally biased region" description="Polar residues" evidence="5">
    <location>
        <begin position="364"/>
        <end position="382"/>
    </location>
</feature>
<name>A0ABD3UW15_SINWO</name>
<evidence type="ECO:0000313" key="8">
    <source>
        <dbReference type="EMBL" id="KAL3853652.1"/>
    </source>
</evidence>
<dbReference type="EMBL" id="JBJQND010000015">
    <property type="protein sequence ID" value="KAL3853652.1"/>
    <property type="molecule type" value="Genomic_DNA"/>
</dbReference>
<dbReference type="InterPro" id="IPR011598">
    <property type="entry name" value="bHLH_dom"/>
</dbReference>
<keyword evidence="2" id="KW-0805">Transcription regulation</keyword>
<keyword evidence="3" id="KW-0804">Transcription</keyword>
<dbReference type="PROSITE" id="PS51054">
    <property type="entry name" value="ORANGE"/>
    <property type="match status" value="1"/>
</dbReference>
<feature type="domain" description="Orange" evidence="7">
    <location>
        <begin position="127"/>
        <end position="162"/>
    </location>
</feature>
<organism evidence="8 9">
    <name type="scientific">Sinanodonta woodiana</name>
    <name type="common">Chinese pond mussel</name>
    <name type="synonym">Anodonta woodiana</name>
    <dbReference type="NCBI Taxonomy" id="1069815"/>
    <lineage>
        <taxon>Eukaryota</taxon>
        <taxon>Metazoa</taxon>
        <taxon>Spiralia</taxon>
        <taxon>Lophotrochozoa</taxon>
        <taxon>Mollusca</taxon>
        <taxon>Bivalvia</taxon>
        <taxon>Autobranchia</taxon>
        <taxon>Heteroconchia</taxon>
        <taxon>Palaeoheterodonta</taxon>
        <taxon>Unionida</taxon>
        <taxon>Unionoidea</taxon>
        <taxon>Unionidae</taxon>
        <taxon>Unioninae</taxon>
        <taxon>Sinanodonta</taxon>
    </lineage>
</organism>
<dbReference type="Gene3D" id="6.10.250.980">
    <property type="match status" value="1"/>
</dbReference>
<feature type="region of interest" description="Disordered" evidence="5">
    <location>
        <begin position="461"/>
        <end position="489"/>
    </location>
</feature>
<evidence type="ECO:0000256" key="5">
    <source>
        <dbReference type="SAM" id="MobiDB-lite"/>
    </source>
</evidence>
<evidence type="ECO:0000256" key="3">
    <source>
        <dbReference type="ARBA" id="ARBA00023163"/>
    </source>
</evidence>
<dbReference type="SUPFAM" id="SSF47459">
    <property type="entry name" value="HLH, helix-loop-helix DNA-binding domain"/>
    <property type="match status" value="1"/>
</dbReference>
<evidence type="ECO:0000259" key="6">
    <source>
        <dbReference type="PROSITE" id="PS50888"/>
    </source>
</evidence>
<gene>
    <name evidence="8" type="ORF">ACJMK2_017182</name>
</gene>
<dbReference type="CDD" id="cd11440">
    <property type="entry name" value="bHLH-O_Cwo_like"/>
    <property type="match status" value="1"/>
</dbReference>
<dbReference type="FunFam" id="4.10.280.10:FF:000079">
    <property type="entry name" value="CLUMA_CG001539, isoform A"/>
    <property type="match status" value="1"/>
</dbReference>
<dbReference type="Pfam" id="PF00010">
    <property type="entry name" value="HLH"/>
    <property type="match status" value="1"/>
</dbReference>
<evidence type="ECO:0000256" key="4">
    <source>
        <dbReference type="ARBA" id="ARBA00023242"/>
    </source>
</evidence>
<dbReference type="Gene3D" id="4.10.280.10">
    <property type="entry name" value="Helix-loop-helix DNA-binding domain"/>
    <property type="match status" value="1"/>
</dbReference>